<dbReference type="GeneID" id="115465070"/>
<dbReference type="RefSeq" id="XP_030051330.1">
    <property type="nucleotide sequence ID" value="XM_030195470.1"/>
</dbReference>
<sequence length="582" mass="65314">MFSCSDLIRTMESPPVLSSFSWQRRRAWAQRTRHWHTTVDEADATAKAMQDTLETPQQQQDEAFLDGNSTNKIYNWLQDCRLFSEMLPEESCIPGTSGTGSYGNSFEDDLTLGAEARVLPGNHKTDMRPMLANSDPKFLKLNQSFISSSVSSKMNRTCSSVSEILDMCQEDAESILYNLGFACEEPQVTAKIPTRFFQTPSQVKGINFRVFLEAQVHRIELEDPCLTLASRFKQVEALATTANALCCLYSYVSKTPVQKIVPSYSYSSFPNVIIPGVKEEPVSPIDRLRNAVDRMCLYTSQRDRKSLCKVAWEFPTKLSSLEEVVQEVLVMVREDKLRCQGRDLKDARAQVEFGSASENAQCPQKVSPPQLDSPAVSQGFPTGFLSKEAAVISGTRRRTCLPHQRQAMEGLQTEPDLRIHILRNTMEVWKSLPAVITQDNSRECPCFQVPDGHSNNGLTNSDKLMTKGKSQSSQVRCQTIYSAFPTQSGITQSFDDGPILCSLDKTLPLTQRILLRDSSFEMEEVQSNEDEEIKLSSRHFPNDTAVKRRKMNFTLRMDSTHSDSSGFVEDPVPESAVPVSVL</sequence>
<evidence type="ECO:0000259" key="2">
    <source>
        <dbReference type="SMART" id="SM01257"/>
    </source>
</evidence>
<dbReference type="CTD" id="9840"/>
<dbReference type="SMART" id="SM01257">
    <property type="entry name" value="KRAP_IP3R_bind"/>
    <property type="match status" value="1"/>
</dbReference>
<organism evidence="3 4">
    <name type="scientific">Microcaecilia unicolor</name>
    <dbReference type="NCBI Taxonomy" id="1415580"/>
    <lineage>
        <taxon>Eukaryota</taxon>
        <taxon>Metazoa</taxon>
        <taxon>Chordata</taxon>
        <taxon>Craniata</taxon>
        <taxon>Vertebrata</taxon>
        <taxon>Euteleostomi</taxon>
        <taxon>Amphibia</taxon>
        <taxon>Gymnophiona</taxon>
        <taxon>Siphonopidae</taxon>
        <taxon>Microcaecilia</taxon>
    </lineage>
</organism>
<dbReference type="AlphaFoldDB" id="A0A6P7XL01"/>
<dbReference type="InParanoid" id="A0A6P7XL01"/>
<keyword evidence="3" id="KW-1185">Reference proteome</keyword>
<dbReference type="OrthoDB" id="6088188at2759"/>
<dbReference type="PANTHER" id="PTHR17469:SF1">
    <property type="entry name" value="PROTEIN TESPA1"/>
    <property type="match status" value="1"/>
</dbReference>
<evidence type="ECO:0000313" key="3">
    <source>
        <dbReference type="Proteomes" id="UP000515156"/>
    </source>
</evidence>
<proteinExistence type="predicted"/>
<feature type="domain" description="ITPR-interacting" evidence="2">
    <location>
        <begin position="137"/>
        <end position="296"/>
    </location>
</feature>
<dbReference type="Proteomes" id="UP000515156">
    <property type="component" value="Chromosome 3"/>
</dbReference>
<feature type="region of interest" description="Disordered" evidence="1">
    <location>
        <begin position="355"/>
        <end position="375"/>
    </location>
</feature>
<dbReference type="PANTHER" id="PTHR17469">
    <property type="entry name" value="SPERM SPECIFIC ANTIGEN 2-RELATED"/>
    <property type="match status" value="1"/>
</dbReference>
<evidence type="ECO:0000313" key="4">
    <source>
        <dbReference type="RefSeq" id="XP_030051330.1"/>
    </source>
</evidence>
<dbReference type="InterPro" id="IPR043444">
    <property type="entry name" value="TESPA1-like"/>
</dbReference>
<protein>
    <submittedName>
        <fullName evidence="4">Protein TESPA1</fullName>
    </submittedName>
</protein>
<gene>
    <name evidence="4" type="primary">TESPA1</name>
</gene>
<accession>A0A6P7XL01</accession>
<dbReference type="GO" id="GO:0005102">
    <property type="term" value="F:signaling receptor binding"/>
    <property type="evidence" value="ECO:0007669"/>
    <property type="project" value="InterPro"/>
</dbReference>
<name>A0A6P7XL01_9AMPH</name>
<dbReference type="Pfam" id="PF14722">
    <property type="entry name" value="KRAP_IP3R_bind"/>
    <property type="match status" value="1"/>
</dbReference>
<evidence type="ECO:0000256" key="1">
    <source>
        <dbReference type="SAM" id="MobiDB-lite"/>
    </source>
</evidence>
<dbReference type="FunCoup" id="A0A6P7XL01">
    <property type="interactions" value="326"/>
</dbReference>
<reference evidence="4" key="1">
    <citation type="submission" date="2025-08" db="UniProtKB">
        <authorList>
            <consortium name="RefSeq"/>
        </authorList>
    </citation>
    <scope>IDENTIFICATION</scope>
</reference>
<feature type="region of interest" description="Disordered" evidence="1">
    <location>
        <begin position="559"/>
        <end position="582"/>
    </location>
</feature>
<dbReference type="InterPro" id="IPR029325">
    <property type="entry name" value="ITPR-bd"/>
</dbReference>
<dbReference type="KEGG" id="muo:115465070"/>